<dbReference type="SUPFAM" id="SSF47413">
    <property type="entry name" value="lambda repressor-like DNA-binding domains"/>
    <property type="match status" value="1"/>
</dbReference>
<keyword evidence="3" id="KW-1185">Reference proteome</keyword>
<feature type="domain" description="HTH cro/C1-type" evidence="1">
    <location>
        <begin position="11"/>
        <end position="64"/>
    </location>
</feature>
<reference evidence="2 3" key="1">
    <citation type="submission" date="2019-01" db="EMBL/GenBank/DDBJ databases">
        <authorList>
            <person name="Chen W.-M."/>
        </authorList>
    </citation>
    <scope>NUCLEOTIDE SEQUENCE [LARGE SCALE GENOMIC DNA]</scope>
    <source>
        <strain evidence="2 3">HPM-16</strain>
    </source>
</reference>
<dbReference type="CDD" id="cd00093">
    <property type="entry name" value="HTH_XRE"/>
    <property type="match status" value="1"/>
</dbReference>
<dbReference type="SMART" id="SM00530">
    <property type="entry name" value="HTH_XRE"/>
    <property type="match status" value="1"/>
</dbReference>
<protein>
    <submittedName>
        <fullName evidence="2">XRE family transcriptional regulator</fullName>
    </submittedName>
</protein>
<evidence type="ECO:0000313" key="2">
    <source>
        <dbReference type="EMBL" id="RVU31617.1"/>
    </source>
</evidence>
<dbReference type="PROSITE" id="PS50943">
    <property type="entry name" value="HTH_CROC1"/>
    <property type="match status" value="1"/>
</dbReference>
<dbReference type="EMBL" id="SACQ01000002">
    <property type="protein sequence ID" value="RVU31617.1"/>
    <property type="molecule type" value="Genomic_DNA"/>
</dbReference>
<proteinExistence type="predicted"/>
<dbReference type="RefSeq" id="WP_127693476.1">
    <property type="nucleotide sequence ID" value="NZ_SACQ01000002.1"/>
</dbReference>
<dbReference type="Proteomes" id="UP000282818">
    <property type="component" value="Unassembled WGS sequence"/>
</dbReference>
<dbReference type="GO" id="GO:0003677">
    <property type="term" value="F:DNA binding"/>
    <property type="evidence" value="ECO:0007669"/>
    <property type="project" value="InterPro"/>
</dbReference>
<comment type="caution">
    <text evidence="2">The sequence shown here is derived from an EMBL/GenBank/DDBJ whole genome shotgun (WGS) entry which is preliminary data.</text>
</comment>
<dbReference type="InterPro" id="IPR010982">
    <property type="entry name" value="Lambda_DNA-bd_dom_sf"/>
</dbReference>
<accession>A0A437QAT5</accession>
<evidence type="ECO:0000313" key="3">
    <source>
        <dbReference type="Proteomes" id="UP000282818"/>
    </source>
</evidence>
<evidence type="ECO:0000259" key="1">
    <source>
        <dbReference type="PROSITE" id="PS50943"/>
    </source>
</evidence>
<dbReference type="AlphaFoldDB" id="A0A437QAT5"/>
<name>A0A437QAT5_9GAMM</name>
<organism evidence="2 3">
    <name type="scientific">Neptunomonas marina</name>
    <dbReference type="NCBI Taxonomy" id="1815562"/>
    <lineage>
        <taxon>Bacteria</taxon>
        <taxon>Pseudomonadati</taxon>
        <taxon>Pseudomonadota</taxon>
        <taxon>Gammaproteobacteria</taxon>
        <taxon>Oceanospirillales</taxon>
        <taxon>Oceanospirillaceae</taxon>
        <taxon>Neptunomonas</taxon>
    </lineage>
</organism>
<gene>
    <name evidence="2" type="ORF">EOE65_06480</name>
</gene>
<dbReference type="Pfam" id="PF13443">
    <property type="entry name" value="HTH_26"/>
    <property type="match status" value="1"/>
</dbReference>
<dbReference type="InterPro" id="IPR001387">
    <property type="entry name" value="Cro/C1-type_HTH"/>
</dbReference>
<sequence length="253" mass="29335">MAQVTALIDTLKRELKAHGKTYADVATHLNLSEASVKRLFAERSFTLQRLEAVCTLLGIELSDLVQRMTYHHAQLSQLTREQEQEIADDVELLLVAINVINGMRFEDILRYYDLSEVDCISKLAKLDRLKIIDLLPGNRVKLRIAPNFHWRPDGPIQRFFHDKIEQDFFSSRFDRSTEKLLVSNALLSAANNALLQRKMQRLAEEFNQLMREDMALPVEERHGTTLVMAMRQWNASLFKQRSRPQKRSSKSPE</sequence>